<dbReference type="EMBL" id="JAGTJS010000019">
    <property type="protein sequence ID" value="KAH7242850.1"/>
    <property type="molecule type" value="Genomic_DNA"/>
</dbReference>
<keyword evidence="2" id="KW-1185">Reference proteome</keyword>
<reference evidence="1" key="1">
    <citation type="journal article" date="2021" name="Nat. Commun.">
        <title>Genetic determinants of endophytism in the Arabidopsis root mycobiome.</title>
        <authorList>
            <person name="Mesny F."/>
            <person name="Miyauchi S."/>
            <person name="Thiergart T."/>
            <person name="Pickel B."/>
            <person name="Atanasova L."/>
            <person name="Karlsson M."/>
            <person name="Huettel B."/>
            <person name="Barry K.W."/>
            <person name="Haridas S."/>
            <person name="Chen C."/>
            <person name="Bauer D."/>
            <person name="Andreopoulos W."/>
            <person name="Pangilinan J."/>
            <person name="LaButti K."/>
            <person name="Riley R."/>
            <person name="Lipzen A."/>
            <person name="Clum A."/>
            <person name="Drula E."/>
            <person name="Henrissat B."/>
            <person name="Kohler A."/>
            <person name="Grigoriev I.V."/>
            <person name="Martin F.M."/>
            <person name="Hacquard S."/>
        </authorList>
    </citation>
    <scope>NUCLEOTIDE SEQUENCE</scope>
    <source>
        <strain evidence="1">FSSC 5 MPI-SDFR-AT-0091</strain>
    </source>
</reference>
<proteinExistence type="predicted"/>
<dbReference type="Proteomes" id="UP000736672">
    <property type="component" value="Unassembled WGS sequence"/>
</dbReference>
<comment type="caution">
    <text evidence="1">The sequence shown here is derived from an EMBL/GenBank/DDBJ whole genome shotgun (WGS) entry which is preliminary data.</text>
</comment>
<dbReference type="OrthoDB" id="654211at2759"/>
<accession>A0A9P9K3P0</accession>
<gene>
    <name evidence="1" type="ORF">B0J15DRAFT_469907</name>
</gene>
<protein>
    <submittedName>
        <fullName evidence="1">Uncharacterized protein</fullName>
    </submittedName>
</protein>
<organism evidence="1 2">
    <name type="scientific">Fusarium solani</name>
    <name type="common">Filamentous fungus</name>
    <dbReference type="NCBI Taxonomy" id="169388"/>
    <lineage>
        <taxon>Eukaryota</taxon>
        <taxon>Fungi</taxon>
        <taxon>Dikarya</taxon>
        <taxon>Ascomycota</taxon>
        <taxon>Pezizomycotina</taxon>
        <taxon>Sordariomycetes</taxon>
        <taxon>Hypocreomycetidae</taxon>
        <taxon>Hypocreales</taxon>
        <taxon>Nectriaceae</taxon>
        <taxon>Fusarium</taxon>
        <taxon>Fusarium solani species complex</taxon>
    </lineage>
</organism>
<evidence type="ECO:0000313" key="2">
    <source>
        <dbReference type="Proteomes" id="UP000736672"/>
    </source>
</evidence>
<sequence>MYTRARMMLSADKANADDTQWHEWVERESWNRLLGAVFIVSILTMVIYDVNPGLNATQDLELDPFGEEEVWYAKSLDRWQHLRSANWDQRKKVGARNLKDILLDIMMPGRYSGEDARLQVAQALADSWDTPSMTGTTGEGLTAALLQSTIKSLKGCQLFLDSCETSNYDTDTERDLQPLTLNCQAVLRMAYARLFKPASAPHCLSLRNLEPSGIGAAIKSLAEARLPRREPHPLDAVVKSFEALLVMKIHSIEMAREIAPSPTELELLEHIKGILEEAYYDFSESISLAAGVARAWAMFLQDRAGNTDLIG</sequence>
<evidence type="ECO:0000313" key="1">
    <source>
        <dbReference type="EMBL" id="KAH7242850.1"/>
    </source>
</evidence>
<name>A0A9P9K3P0_FUSSL</name>
<dbReference type="AlphaFoldDB" id="A0A9P9K3P0"/>